<keyword evidence="4" id="KW-1185">Reference proteome</keyword>
<accession>A0A9N8YTK3</accession>
<evidence type="ECO:0000256" key="2">
    <source>
        <dbReference type="SAM" id="Phobius"/>
    </source>
</evidence>
<dbReference type="EMBL" id="CAJVPQ010000113">
    <property type="protein sequence ID" value="CAG8447004.1"/>
    <property type="molecule type" value="Genomic_DNA"/>
</dbReference>
<organism evidence="3 4">
    <name type="scientific">Funneliformis caledonium</name>
    <dbReference type="NCBI Taxonomy" id="1117310"/>
    <lineage>
        <taxon>Eukaryota</taxon>
        <taxon>Fungi</taxon>
        <taxon>Fungi incertae sedis</taxon>
        <taxon>Mucoromycota</taxon>
        <taxon>Glomeromycotina</taxon>
        <taxon>Glomeromycetes</taxon>
        <taxon>Glomerales</taxon>
        <taxon>Glomeraceae</taxon>
        <taxon>Funneliformis</taxon>
    </lineage>
</organism>
<feature type="transmembrane region" description="Helical" evidence="2">
    <location>
        <begin position="128"/>
        <end position="149"/>
    </location>
</feature>
<keyword evidence="2" id="KW-1133">Transmembrane helix</keyword>
<dbReference type="OrthoDB" id="2754015at2759"/>
<keyword evidence="2" id="KW-0812">Transmembrane</keyword>
<evidence type="ECO:0000313" key="3">
    <source>
        <dbReference type="EMBL" id="CAG8447004.1"/>
    </source>
</evidence>
<name>A0A9N8YTK3_9GLOM</name>
<sequence>MSTTIAINSINIHYSPGDHNTNIINTVRSEPPAYPEDDNDNGINTTTSTLEDVSIPTSVYLSPNSSSHQELPTNQSSESLPSYDNVKIDVPPSYPAENTTNLKLASFDSPYDLVPIEPQNPWSITKKLYFFGYILWPLWFIGIPFGFFGKDPETKRWGRRCIFNSVIVSLVLVYLIAASNKSFAK</sequence>
<keyword evidence="2" id="KW-0472">Membrane</keyword>
<evidence type="ECO:0000313" key="4">
    <source>
        <dbReference type="Proteomes" id="UP000789570"/>
    </source>
</evidence>
<proteinExistence type="predicted"/>
<comment type="caution">
    <text evidence="3">The sequence shown here is derived from an EMBL/GenBank/DDBJ whole genome shotgun (WGS) entry which is preliminary data.</text>
</comment>
<dbReference type="AlphaFoldDB" id="A0A9N8YTK3"/>
<protein>
    <submittedName>
        <fullName evidence="3">4284_t:CDS:1</fullName>
    </submittedName>
</protein>
<evidence type="ECO:0000256" key="1">
    <source>
        <dbReference type="SAM" id="MobiDB-lite"/>
    </source>
</evidence>
<gene>
    <name evidence="3" type="ORF">FCALED_LOCUS970</name>
</gene>
<feature type="region of interest" description="Disordered" evidence="1">
    <location>
        <begin position="26"/>
        <end position="49"/>
    </location>
</feature>
<dbReference type="Proteomes" id="UP000789570">
    <property type="component" value="Unassembled WGS sequence"/>
</dbReference>
<feature type="transmembrane region" description="Helical" evidence="2">
    <location>
        <begin position="161"/>
        <end position="179"/>
    </location>
</feature>
<reference evidence="3" key="1">
    <citation type="submission" date="2021-06" db="EMBL/GenBank/DDBJ databases">
        <authorList>
            <person name="Kallberg Y."/>
            <person name="Tangrot J."/>
            <person name="Rosling A."/>
        </authorList>
    </citation>
    <scope>NUCLEOTIDE SEQUENCE</scope>
    <source>
        <strain evidence="3">UK204</strain>
    </source>
</reference>